<dbReference type="Proteomes" id="UP001240984">
    <property type="component" value="Unassembled WGS sequence"/>
</dbReference>
<feature type="transmembrane region" description="Helical" evidence="2">
    <location>
        <begin position="151"/>
        <end position="174"/>
    </location>
</feature>
<evidence type="ECO:0000313" key="3">
    <source>
        <dbReference type="EMBL" id="MDP9796085.1"/>
    </source>
</evidence>
<evidence type="ECO:0000313" key="4">
    <source>
        <dbReference type="Proteomes" id="UP001240984"/>
    </source>
</evidence>
<feature type="region of interest" description="Disordered" evidence="1">
    <location>
        <begin position="178"/>
        <end position="231"/>
    </location>
</feature>
<feature type="compositionally biased region" description="Low complexity" evidence="1">
    <location>
        <begin position="117"/>
        <end position="126"/>
    </location>
</feature>
<gene>
    <name evidence="3" type="ORF">J2S43_004597</name>
</gene>
<dbReference type="SUPFAM" id="SSF49785">
    <property type="entry name" value="Galactose-binding domain-like"/>
    <property type="match status" value="1"/>
</dbReference>
<proteinExistence type="predicted"/>
<protein>
    <recommendedName>
        <fullName evidence="5">CBM-cenC domain-containing protein</fullName>
    </recommendedName>
</protein>
<dbReference type="Gene3D" id="2.60.120.260">
    <property type="entry name" value="Galactose-binding domain-like"/>
    <property type="match status" value="1"/>
</dbReference>
<dbReference type="EMBL" id="JAUSRA010000001">
    <property type="protein sequence ID" value="MDP9796085.1"/>
    <property type="molecule type" value="Genomic_DNA"/>
</dbReference>
<keyword evidence="2" id="KW-1133">Transmembrane helix</keyword>
<sequence length="362" mass="38058">MTESQESPVRHFCAQLDAFVRASGQTRSYVVSRHPMSDSQVYAVLAGTVKTPPSFDRMVVPIIEICGGGTAAVAQWRTHHDTMVRVYELQKSLRRKGTAEGAPDAPETSETEEATEEAPAAEKAPPGFDVPPGYNRFASAEPRPAPRPRRLLLLVAAIVAVLGVAAGGLTWALADRSDSGPAGGPVAPPPVAGGGGASTPDPASPCTGTAPAGGGDLLDTPLPEGPGPLSRPWWTNEASIVTMERFDTHSWAATVPESIGADPFALLAIRGCLPVTAGHRYRLDFTASASISATLRARVQHNQEPYPESLMKDLTVGPEPQSFSYEFTGNRTSPTSELTFQLGGNPAMRVEVTGVVLTDLGA</sequence>
<keyword evidence="4" id="KW-1185">Reference proteome</keyword>
<feature type="region of interest" description="Disordered" evidence="1">
    <location>
        <begin position="94"/>
        <end position="144"/>
    </location>
</feature>
<dbReference type="InterPro" id="IPR008979">
    <property type="entry name" value="Galactose-bd-like_sf"/>
</dbReference>
<name>A0ABT9MXB5_9ACTN</name>
<evidence type="ECO:0000256" key="2">
    <source>
        <dbReference type="SAM" id="Phobius"/>
    </source>
</evidence>
<dbReference type="RefSeq" id="WP_306832401.1">
    <property type="nucleotide sequence ID" value="NZ_JAUSRA010000001.1"/>
</dbReference>
<evidence type="ECO:0000256" key="1">
    <source>
        <dbReference type="SAM" id="MobiDB-lite"/>
    </source>
</evidence>
<keyword evidence="2" id="KW-0812">Transmembrane</keyword>
<keyword evidence="2" id="KW-0472">Membrane</keyword>
<comment type="caution">
    <text evidence="3">The sequence shown here is derived from an EMBL/GenBank/DDBJ whole genome shotgun (WGS) entry which is preliminary data.</text>
</comment>
<reference evidence="3 4" key="1">
    <citation type="submission" date="2023-07" db="EMBL/GenBank/DDBJ databases">
        <title>Sequencing the genomes of 1000 actinobacteria strains.</title>
        <authorList>
            <person name="Klenk H.-P."/>
        </authorList>
    </citation>
    <scope>NUCLEOTIDE SEQUENCE [LARGE SCALE GENOMIC DNA]</scope>
    <source>
        <strain evidence="3 4">DSM 44710</strain>
    </source>
</reference>
<accession>A0ABT9MXB5</accession>
<evidence type="ECO:0008006" key="5">
    <source>
        <dbReference type="Google" id="ProtNLM"/>
    </source>
</evidence>
<feature type="compositionally biased region" description="Acidic residues" evidence="1">
    <location>
        <begin position="107"/>
        <end position="116"/>
    </location>
</feature>
<organism evidence="3 4">
    <name type="scientific">Catenuloplanes nepalensis</name>
    <dbReference type="NCBI Taxonomy" id="587533"/>
    <lineage>
        <taxon>Bacteria</taxon>
        <taxon>Bacillati</taxon>
        <taxon>Actinomycetota</taxon>
        <taxon>Actinomycetes</taxon>
        <taxon>Micromonosporales</taxon>
        <taxon>Micromonosporaceae</taxon>
        <taxon>Catenuloplanes</taxon>
    </lineage>
</organism>